<evidence type="ECO:0000313" key="2">
    <source>
        <dbReference type="Proteomes" id="UP000030651"/>
    </source>
</evidence>
<dbReference type="InParanoid" id="W3WS43"/>
<dbReference type="Proteomes" id="UP000030651">
    <property type="component" value="Unassembled WGS sequence"/>
</dbReference>
<proteinExistence type="predicted"/>
<dbReference type="EMBL" id="KI912117">
    <property type="protein sequence ID" value="ETS76663.1"/>
    <property type="molecule type" value="Genomic_DNA"/>
</dbReference>
<dbReference type="KEGG" id="pfy:PFICI_12050"/>
<accession>W3WS43</accession>
<gene>
    <name evidence="1" type="ORF">PFICI_12050</name>
</gene>
<evidence type="ECO:0008006" key="3">
    <source>
        <dbReference type="Google" id="ProtNLM"/>
    </source>
</evidence>
<name>W3WS43_PESFW</name>
<keyword evidence="2" id="KW-1185">Reference proteome</keyword>
<dbReference type="RefSeq" id="XP_007838822.1">
    <property type="nucleotide sequence ID" value="XM_007840631.1"/>
</dbReference>
<dbReference type="AlphaFoldDB" id="W3WS43"/>
<protein>
    <recommendedName>
        <fullName evidence="3">Velvet domain-containing protein</fullName>
    </recommendedName>
</protein>
<sequence>MAYKARRSGRTAAPVNQQNYYSTHGYDQSYATQDYNQTYDYSYGYGYDYNTMAAAGTSPTLNILIRPAETVGKNKTFSPPLVLEVVNPVEGKEYSIMVLAHDAAGNYHNPMNKSQYFSKGTIMKTANWTTVDAQGTTKMLAGFEDLSLEVAGTYDLTATIQEFGPDGATGGESTKFRIKVRNEAVGQVPRQAPNETQRVILDQLGVPY</sequence>
<evidence type="ECO:0000313" key="1">
    <source>
        <dbReference type="EMBL" id="ETS76663.1"/>
    </source>
</evidence>
<dbReference type="OrthoDB" id="10593581at2759"/>
<organism evidence="1 2">
    <name type="scientific">Pestalotiopsis fici (strain W106-1 / CGMCC3.15140)</name>
    <dbReference type="NCBI Taxonomy" id="1229662"/>
    <lineage>
        <taxon>Eukaryota</taxon>
        <taxon>Fungi</taxon>
        <taxon>Dikarya</taxon>
        <taxon>Ascomycota</taxon>
        <taxon>Pezizomycotina</taxon>
        <taxon>Sordariomycetes</taxon>
        <taxon>Xylariomycetidae</taxon>
        <taxon>Amphisphaeriales</taxon>
        <taxon>Sporocadaceae</taxon>
        <taxon>Pestalotiopsis</taxon>
    </lineage>
</organism>
<dbReference type="GeneID" id="19277063"/>
<reference evidence="2" key="1">
    <citation type="journal article" date="2015" name="BMC Genomics">
        <title>Genomic and transcriptomic analysis of the endophytic fungus Pestalotiopsis fici reveals its lifestyle and high potential for synthesis of natural products.</title>
        <authorList>
            <person name="Wang X."/>
            <person name="Zhang X."/>
            <person name="Liu L."/>
            <person name="Xiang M."/>
            <person name="Wang W."/>
            <person name="Sun X."/>
            <person name="Che Y."/>
            <person name="Guo L."/>
            <person name="Liu G."/>
            <person name="Guo L."/>
            <person name="Wang C."/>
            <person name="Yin W.B."/>
            <person name="Stadler M."/>
            <person name="Zhang X."/>
            <person name="Liu X."/>
        </authorList>
    </citation>
    <scope>NUCLEOTIDE SEQUENCE [LARGE SCALE GENOMIC DNA]</scope>
    <source>
        <strain evidence="2">W106-1 / CGMCC3.15140</strain>
    </source>
</reference>
<dbReference type="HOGENOM" id="CLU_1321305_0_0_1"/>